<dbReference type="SUPFAM" id="SSF52540">
    <property type="entry name" value="P-loop containing nucleoside triphosphate hydrolases"/>
    <property type="match status" value="1"/>
</dbReference>
<dbReference type="Gene3D" id="3.40.50.300">
    <property type="entry name" value="P-loop containing nucleotide triphosphate hydrolases"/>
    <property type="match status" value="1"/>
</dbReference>
<dbReference type="AlphaFoldDB" id="A0A150WM64"/>
<dbReference type="InterPro" id="IPR027417">
    <property type="entry name" value="P-loop_NTPase"/>
</dbReference>
<name>A0A150WM64_BDEBC</name>
<feature type="domain" description="ATPase dynein-related AAA" evidence="1">
    <location>
        <begin position="616"/>
        <end position="696"/>
    </location>
</feature>
<dbReference type="OrthoDB" id="9781481at2"/>
<sequence>MDHKKASEIFQLIKRHKNTPELAVEVIQEGRPLKGFHTWADDKPLMGAVKVTSGNQIFHILFIEWREDGNYYLVAYTGKKIGPLFEIHEVENGKLIWNYAPKKRDVWNSDRISKFSEKMGSDNVFFEIPKSTNELPKFLRQFGDLILTRDEVDSFDFGATPSRRYWVEKTITKDRPDRVVGPDAVGKALWSPQLSKDGRDIYSVMREVQPGDIVFHLTNNEAVTGISQVANVVDDTFEGIEGTEWQGEEAYRIPLKGFERLKPPISRGLILSKRFESILRMLLDKHKNLFFNKNLSLNQGAYLTEAPRELVNILNTLYQESTGSVLTPIPGGVKPNEIAPQERVENQMKKPLNQIFYGPPGTGKTFRTAYEAVEIIDGRLPQISDPKELHRAVMSRFEDLRELKKIGFVTFHSSYSYEEFMEGIFPSFGEDKSIQYELRDGVFKDFVDNMRNRSIAGRFEGVTESSEVWRLSLGSRTEPATFENAMRKGLAMLSFDHVDFSRNDINEYYDAHPDSAGRQQLTMFVEEMKINDIICVFNSQTSIRAIGIVTGDYEFRPDNPGYPHTRKVKWIDQQVHEVLHLNGGNKLMTPSVHRMKSAKVSDVLALVGKSPSKAVDEDKYVFIIDEINRANISKVFGELLTVIESSKREGEANCVKVQLPYSKQKFVVPKNLHIIGTMNTADRSIAMMDIALRRRFSFVELNPNYSLVPEQVDGLPIRQVLNNLNRSIAMFIGRDYRLGHSFLMKERISDLTDFKKVWFTEIMPMLSEYFHGDWNKLKEIVNDFVDESIWGEEDDGRSYDWIRMEDVSDEKFSELIRKLAS</sequence>
<dbReference type="RefSeq" id="WP_061833125.1">
    <property type="nucleotide sequence ID" value="NZ_LUKE01000001.1"/>
</dbReference>
<dbReference type="InterPro" id="IPR011704">
    <property type="entry name" value="ATPase_dyneun-rel_AAA"/>
</dbReference>
<evidence type="ECO:0000313" key="3">
    <source>
        <dbReference type="Proteomes" id="UP000075320"/>
    </source>
</evidence>
<protein>
    <recommendedName>
        <fullName evidence="1">ATPase dynein-related AAA domain-containing protein</fullName>
    </recommendedName>
</protein>
<dbReference type="Proteomes" id="UP000075320">
    <property type="component" value="Unassembled WGS sequence"/>
</dbReference>
<keyword evidence="3" id="KW-1185">Reference proteome</keyword>
<dbReference type="PANTHER" id="PTHR37291">
    <property type="entry name" value="5-METHYLCYTOSINE-SPECIFIC RESTRICTION ENZYME B"/>
    <property type="match status" value="1"/>
</dbReference>
<comment type="caution">
    <text evidence="2">The sequence shown here is derived from an EMBL/GenBank/DDBJ whole genome shotgun (WGS) entry which is preliminary data.</text>
</comment>
<evidence type="ECO:0000313" key="2">
    <source>
        <dbReference type="EMBL" id="KYG65581.1"/>
    </source>
</evidence>
<dbReference type="InterPro" id="IPR052934">
    <property type="entry name" value="Methyl-DNA_Rec/Restrict_Enz"/>
</dbReference>
<dbReference type="GO" id="GO:0016887">
    <property type="term" value="F:ATP hydrolysis activity"/>
    <property type="evidence" value="ECO:0007669"/>
    <property type="project" value="InterPro"/>
</dbReference>
<dbReference type="Pfam" id="PF07728">
    <property type="entry name" value="AAA_5"/>
    <property type="match status" value="1"/>
</dbReference>
<gene>
    <name evidence="2" type="ORF">AZI86_00430</name>
</gene>
<evidence type="ECO:0000259" key="1">
    <source>
        <dbReference type="Pfam" id="PF07728"/>
    </source>
</evidence>
<reference evidence="2 3" key="1">
    <citation type="submission" date="2016-03" db="EMBL/GenBank/DDBJ databases">
        <authorList>
            <person name="Ploux O."/>
        </authorList>
    </citation>
    <scope>NUCLEOTIDE SEQUENCE [LARGE SCALE GENOMIC DNA]</scope>
    <source>
        <strain evidence="2 3">R0</strain>
    </source>
</reference>
<dbReference type="PANTHER" id="PTHR37291:SF1">
    <property type="entry name" value="TYPE IV METHYL-DIRECTED RESTRICTION ENZYME ECOKMCRB SUBUNIT"/>
    <property type="match status" value="1"/>
</dbReference>
<dbReference type="EMBL" id="LUKE01000001">
    <property type="protein sequence ID" value="KYG65581.1"/>
    <property type="molecule type" value="Genomic_DNA"/>
</dbReference>
<accession>A0A150WM64</accession>
<proteinExistence type="predicted"/>
<organism evidence="2 3">
    <name type="scientific">Bdellovibrio bacteriovorus</name>
    <dbReference type="NCBI Taxonomy" id="959"/>
    <lineage>
        <taxon>Bacteria</taxon>
        <taxon>Pseudomonadati</taxon>
        <taxon>Bdellovibrionota</taxon>
        <taxon>Bdellovibrionia</taxon>
        <taxon>Bdellovibrionales</taxon>
        <taxon>Pseudobdellovibrionaceae</taxon>
        <taxon>Bdellovibrio</taxon>
    </lineage>
</organism>
<dbReference type="GO" id="GO:0005524">
    <property type="term" value="F:ATP binding"/>
    <property type="evidence" value="ECO:0007669"/>
    <property type="project" value="InterPro"/>
</dbReference>